<dbReference type="Gene3D" id="1.20.1720.10">
    <property type="entry name" value="Multidrug resistance protein D"/>
    <property type="match status" value="1"/>
</dbReference>
<evidence type="ECO:0000313" key="9">
    <source>
        <dbReference type="Proteomes" id="UP001157161"/>
    </source>
</evidence>
<feature type="compositionally biased region" description="Low complexity" evidence="5">
    <location>
        <begin position="1"/>
        <end position="18"/>
    </location>
</feature>
<feature type="transmembrane region" description="Helical" evidence="6">
    <location>
        <begin position="397"/>
        <end position="416"/>
    </location>
</feature>
<evidence type="ECO:0000256" key="5">
    <source>
        <dbReference type="SAM" id="MobiDB-lite"/>
    </source>
</evidence>
<dbReference type="AlphaFoldDB" id="A0AA37UNH2"/>
<dbReference type="SUPFAM" id="SSF103473">
    <property type="entry name" value="MFS general substrate transporter"/>
    <property type="match status" value="1"/>
</dbReference>
<feature type="transmembrane region" description="Helical" evidence="6">
    <location>
        <begin position="153"/>
        <end position="179"/>
    </location>
</feature>
<evidence type="ECO:0000313" key="8">
    <source>
        <dbReference type="EMBL" id="GMA30191.1"/>
    </source>
</evidence>
<comment type="caution">
    <text evidence="8">The sequence shown here is derived from an EMBL/GenBank/DDBJ whole genome shotgun (WGS) entry which is preliminary data.</text>
</comment>
<feature type="transmembrane region" description="Helical" evidence="6">
    <location>
        <begin position="65"/>
        <end position="83"/>
    </location>
</feature>
<sequence>MPSARRSSVPASSPASPSGQRQHDARWPAFAVCLGAGFMTLLDVTIVNVALPSIETSLEAGPSELQWILAGYTLAFGLALVPAGRLGDVYGRRTLFLVGLAAFVVTSAACGLVDSGPALAGVRFAQGLAAGVLNPQVIGFIQDLFSGPERGRAFGYFGATIGVSTAIGPLAGGGLLAIFGEGEGWRAVFLVNVPIGLVLLPLAWKLLPRPEPRPAGASRGARLDVVGSLLLAAAVVAIMWPFVSSTAEGGSGSSGEAGGGGVGTAWWAVAVGVALVGVLVWWERRVSARGGLPLIPGNLLRVPSFTFGVGVSTLYFLGFTGIWLASTLWLQSGLGLTPLQAGLVLTPFSISGAVAATLGGRWISRFGRPLVVGGIAVTVLALAVLDVVVSVLPAPAVAWVAAGLLMVAGFGNGFVISPNQTLTLAKVPPGDAGAAAGSLQTMQRIGAAVGVSANSAAFFAVLAATDDYGDAFAMSLRVVVGVMLLGLVVAIVDARRRSAKHEDATSG</sequence>
<feature type="transmembrane region" description="Helical" evidence="6">
    <location>
        <begin position="263"/>
        <end position="282"/>
    </location>
</feature>
<feature type="transmembrane region" description="Helical" evidence="6">
    <location>
        <begin position="445"/>
        <end position="465"/>
    </location>
</feature>
<dbReference type="CDD" id="cd17321">
    <property type="entry name" value="MFS_MMR_MDR_like"/>
    <property type="match status" value="1"/>
</dbReference>
<gene>
    <name evidence="8" type="ORF">GCM10025875_01830</name>
</gene>
<name>A0AA37UNH2_9MICO</name>
<dbReference type="RefSeq" id="WP_284248693.1">
    <property type="nucleotide sequence ID" value="NZ_BSUM01000001.1"/>
</dbReference>
<evidence type="ECO:0000259" key="7">
    <source>
        <dbReference type="PROSITE" id="PS50850"/>
    </source>
</evidence>
<dbReference type="InterPro" id="IPR036259">
    <property type="entry name" value="MFS_trans_sf"/>
</dbReference>
<feature type="transmembrane region" description="Helical" evidence="6">
    <location>
        <begin position="95"/>
        <end position="114"/>
    </location>
</feature>
<comment type="subcellular location">
    <subcellularLocation>
        <location evidence="1">Cell membrane</location>
        <topology evidence="1">Multi-pass membrane protein</topology>
    </subcellularLocation>
</comment>
<feature type="transmembrane region" description="Helical" evidence="6">
    <location>
        <begin position="29"/>
        <end position="53"/>
    </location>
</feature>
<protein>
    <submittedName>
        <fullName evidence="8">MFS transporter</fullName>
    </submittedName>
</protein>
<dbReference type="GO" id="GO:0022857">
    <property type="term" value="F:transmembrane transporter activity"/>
    <property type="evidence" value="ECO:0007669"/>
    <property type="project" value="InterPro"/>
</dbReference>
<dbReference type="Proteomes" id="UP001157161">
    <property type="component" value="Unassembled WGS sequence"/>
</dbReference>
<dbReference type="GO" id="GO:0005886">
    <property type="term" value="C:plasma membrane"/>
    <property type="evidence" value="ECO:0007669"/>
    <property type="project" value="UniProtKB-SubCell"/>
</dbReference>
<evidence type="ECO:0000256" key="4">
    <source>
        <dbReference type="ARBA" id="ARBA00023136"/>
    </source>
</evidence>
<dbReference type="PANTHER" id="PTHR42718">
    <property type="entry name" value="MAJOR FACILITATOR SUPERFAMILY MULTIDRUG TRANSPORTER MFSC"/>
    <property type="match status" value="1"/>
</dbReference>
<feature type="transmembrane region" description="Helical" evidence="6">
    <location>
        <begin position="185"/>
        <end position="204"/>
    </location>
</feature>
<feature type="region of interest" description="Disordered" evidence="5">
    <location>
        <begin position="1"/>
        <end position="22"/>
    </location>
</feature>
<feature type="transmembrane region" description="Helical" evidence="6">
    <location>
        <begin position="225"/>
        <end position="243"/>
    </location>
</feature>
<evidence type="ECO:0000256" key="1">
    <source>
        <dbReference type="ARBA" id="ARBA00004651"/>
    </source>
</evidence>
<feature type="transmembrane region" description="Helical" evidence="6">
    <location>
        <begin position="370"/>
        <end position="391"/>
    </location>
</feature>
<feature type="domain" description="Major facilitator superfamily (MFS) profile" evidence="7">
    <location>
        <begin position="29"/>
        <end position="498"/>
    </location>
</feature>
<reference evidence="8" key="1">
    <citation type="journal article" date="2014" name="Int. J. Syst. Evol. Microbiol.">
        <title>Complete genome sequence of Corynebacterium casei LMG S-19264T (=DSM 44701T), isolated from a smear-ripened cheese.</title>
        <authorList>
            <consortium name="US DOE Joint Genome Institute (JGI-PGF)"/>
            <person name="Walter F."/>
            <person name="Albersmeier A."/>
            <person name="Kalinowski J."/>
            <person name="Ruckert C."/>
        </authorList>
    </citation>
    <scope>NUCLEOTIDE SEQUENCE</scope>
    <source>
        <strain evidence="8">NBRC 112290</strain>
    </source>
</reference>
<dbReference type="PRINTS" id="PR01036">
    <property type="entry name" value="TCRTETB"/>
</dbReference>
<dbReference type="PANTHER" id="PTHR42718:SF39">
    <property type="entry name" value="ACTINORHODIN TRANSPORTER-RELATED"/>
    <property type="match status" value="1"/>
</dbReference>
<keyword evidence="4 6" id="KW-0472">Membrane</keyword>
<organism evidence="8 9">
    <name type="scientific">Litorihabitans aurantiacus</name>
    <dbReference type="NCBI Taxonomy" id="1930061"/>
    <lineage>
        <taxon>Bacteria</taxon>
        <taxon>Bacillati</taxon>
        <taxon>Actinomycetota</taxon>
        <taxon>Actinomycetes</taxon>
        <taxon>Micrococcales</taxon>
        <taxon>Beutenbergiaceae</taxon>
        <taxon>Litorihabitans</taxon>
    </lineage>
</organism>
<dbReference type="EMBL" id="BSUM01000001">
    <property type="protein sequence ID" value="GMA30191.1"/>
    <property type="molecule type" value="Genomic_DNA"/>
</dbReference>
<dbReference type="PROSITE" id="PS50850">
    <property type="entry name" value="MFS"/>
    <property type="match status" value="1"/>
</dbReference>
<dbReference type="Pfam" id="PF07690">
    <property type="entry name" value="MFS_1"/>
    <property type="match status" value="1"/>
</dbReference>
<feature type="transmembrane region" description="Helical" evidence="6">
    <location>
        <begin position="120"/>
        <end position="141"/>
    </location>
</feature>
<keyword evidence="2 6" id="KW-0812">Transmembrane</keyword>
<keyword evidence="3 6" id="KW-1133">Transmembrane helix</keyword>
<evidence type="ECO:0000256" key="2">
    <source>
        <dbReference type="ARBA" id="ARBA00022692"/>
    </source>
</evidence>
<dbReference type="InterPro" id="IPR011701">
    <property type="entry name" value="MFS"/>
</dbReference>
<feature type="transmembrane region" description="Helical" evidence="6">
    <location>
        <begin position="302"/>
        <end position="325"/>
    </location>
</feature>
<keyword evidence="9" id="KW-1185">Reference proteome</keyword>
<feature type="transmembrane region" description="Helical" evidence="6">
    <location>
        <begin position="337"/>
        <end position="358"/>
    </location>
</feature>
<proteinExistence type="predicted"/>
<feature type="transmembrane region" description="Helical" evidence="6">
    <location>
        <begin position="471"/>
        <end position="492"/>
    </location>
</feature>
<evidence type="ECO:0000256" key="6">
    <source>
        <dbReference type="SAM" id="Phobius"/>
    </source>
</evidence>
<dbReference type="InterPro" id="IPR020846">
    <property type="entry name" value="MFS_dom"/>
</dbReference>
<dbReference type="Gene3D" id="1.20.1250.20">
    <property type="entry name" value="MFS general substrate transporter like domains"/>
    <property type="match status" value="1"/>
</dbReference>
<accession>A0AA37UNH2</accession>
<reference evidence="8" key="2">
    <citation type="submission" date="2023-02" db="EMBL/GenBank/DDBJ databases">
        <authorList>
            <person name="Sun Q."/>
            <person name="Mori K."/>
        </authorList>
    </citation>
    <scope>NUCLEOTIDE SEQUENCE</scope>
    <source>
        <strain evidence="8">NBRC 112290</strain>
    </source>
</reference>
<evidence type="ECO:0000256" key="3">
    <source>
        <dbReference type="ARBA" id="ARBA00022989"/>
    </source>
</evidence>